<proteinExistence type="predicted"/>
<comment type="caution">
    <text evidence="2">The sequence shown here is derived from an EMBL/GenBank/DDBJ whole genome shotgun (WGS) entry which is preliminary data.</text>
</comment>
<dbReference type="EMBL" id="JYFE01000027">
    <property type="protein sequence ID" value="KIT16687.1"/>
    <property type="molecule type" value="Genomic_DNA"/>
</dbReference>
<dbReference type="OrthoDB" id="7160947at2"/>
<sequence>MAAKGPNRTRKGGVRTVGALVERQIRRSGETRGFSESRLLTHWAEVAGADVARICRPVKVSWSRREQGSVLTLLTTGAQAPMLQMRLPQLRDRVNACYGYRAIAGINITQTAPTGFAEGQASFDAGPPRRKPAPSPETREKARAQVGGIADPALKDALERLGANIISKAGREDGPDRSRR</sequence>
<evidence type="ECO:0000256" key="1">
    <source>
        <dbReference type="SAM" id="MobiDB-lite"/>
    </source>
</evidence>
<keyword evidence="3" id="KW-1185">Reference proteome</keyword>
<evidence type="ECO:0000313" key="3">
    <source>
        <dbReference type="Proteomes" id="UP000032232"/>
    </source>
</evidence>
<gene>
    <name evidence="2" type="ORF">jaqu_14750</name>
</gene>
<dbReference type="AlphaFoldDB" id="A0A0D1CPK1"/>
<dbReference type="STRING" id="935700.jaqu_14750"/>
<accession>A0A0D1CPK1</accession>
<evidence type="ECO:0008006" key="4">
    <source>
        <dbReference type="Google" id="ProtNLM"/>
    </source>
</evidence>
<organism evidence="2 3">
    <name type="scientific">Jannaschia aquimarina</name>
    <dbReference type="NCBI Taxonomy" id="935700"/>
    <lineage>
        <taxon>Bacteria</taxon>
        <taxon>Pseudomonadati</taxon>
        <taxon>Pseudomonadota</taxon>
        <taxon>Alphaproteobacteria</taxon>
        <taxon>Rhodobacterales</taxon>
        <taxon>Roseobacteraceae</taxon>
        <taxon>Jannaschia</taxon>
    </lineage>
</organism>
<reference evidence="2 3" key="1">
    <citation type="submission" date="2015-02" db="EMBL/GenBank/DDBJ databases">
        <title>Genome Sequence of Jannaschia aquimarina DSM28248, a member of the Roseobacter clade.</title>
        <authorList>
            <person name="Voget S."/>
            <person name="Daniel R."/>
        </authorList>
    </citation>
    <scope>NUCLEOTIDE SEQUENCE [LARGE SCALE GENOMIC DNA]</scope>
    <source>
        <strain evidence="2 3">GSW-M26</strain>
    </source>
</reference>
<feature type="region of interest" description="Disordered" evidence="1">
    <location>
        <begin position="117"/>
        <end position="151"/>
    </location>
</feature>
<dbReference type="Pfam" id="PF05258">
    <property type="entry name" value="DciA"/>
    <property type="match status" value="1"/>
</dbReference>
<evidence type="ECO:0000313" key="2">
    <source>
        <dbReference type="EMBL" id="KIT16687.1"/>
    </source>
</evidence>
<dbReference type="InterPro" id="IPR010593">
    <property type="entry name" value="DUF1159"/>
</dbReference>
<name>A0A0D1CPK1_9RHOB</name>
<protein>
    <recommendedName>
        <fullName evidence="4">DUF721 domain-containing protein</fullName>
    </recommendedName>
</protein>
<dbReference type="PIRSF" id="PIRSF032064">
    <property type="entry name" value="UCP032064"/>
    <property type="match status" value="1"/>
</dbReference>
<dbReference type="InterPro" id="IPR007922">
    <property type="entry name" value="DciA-like"/>
</dbReference>
<dbReference type="PATRIC" id="fig|935700.4.peg.1527"/>
<dbReference type="RefSeq" id="WP_043918313.1">
    <property type="nucleotide sequence ID" value="NZ_FZPF01000001.1"/>
</dbReference>
<dbReference type="Proteomes" id="UP000032232">
    <property type="component" value="Unassembled WGS sequence"/>
</dbReference>